<sequence length="97" mass="11151">MAFFNLRRFSGHKNNTKDKKASSRANMTGFRAYLDLFRAFISSFDAYLSFCAHTPLSLAHIFQFPRKPTQKTPLPFIISIKKTGPEESPLSRPILFH</sequence>
<comment type="caution">
    <text evidence="1">The sequence shown here is derived from an EMBL/GenBank/DDBJ whole genome shotgun (WGS) entry which is preliminary data.</text>
</comment>
<gene>
    <name evidence="1" type="ORF">ACFOEJ_15165</name>
</gene>
<evidence type="ECO:0000313" key="2">
    <source>
        <dbReference type="Proteomes" id="UP001595625"/>
    </source>
</evidence>
<name>A0ABV7KSH5_PLAOK</name>
<evidence type="ECO:0000313" key="1">
    <source>
        <dbReference type="EMBL" id="MFC3212428.1"/>
    </source>
</evidence>
<dbReference type="RefSeq" id="WP_133299083.1">
    <property type="nucleotide sequence ID" value="NZ_JBHRUJ010000017.1"/>
</dbReference>
<dbReference type="Proteomes" id="UP001595625">
    <property type="component" value="Unassembled WGS sequence"/>
</dbReference>
<accession>A0ABV7KSH5</accession>
<proteinExistence type="predicted"/>
<keyword evidence="2" id="KW-1185">Reference proteome</keyword>
<dbReference type="EMBL" id="JBHRUJ010000017">
    <property type="protein sequence ID" value="MFC3212428.1"/>
    <property type="molecule type" value="Genomic_DNA"/>
</dbReference>
<organism evidence="1 2">
    <name type="scientific">Planomicrobium okeanokoites</name>
    <name type="common">Planococcus okeanokoites</name>
    <name type="synonym">Flavobacterium okeanokoites</name>
    <dbReference type="NCBI Taxonomy" id="244"/>
    <lineage>
        <taxon>Bacteria</taxon>
        <taxon>Bacillati</taxon>
        <taxon>Bacillota</taxon>
        <taxon>Bacilli</taxon>
        <taxon>Bacillales</taxon>
        <taxon>Caryophanaceae</taxon>
        <taxon>Planomicrobium</taxon>
    </lineage>
</organism>
<reference evidence="2" key="1">
    <citation type="journal article" date="2019" name="Int. J. Syst. Evol. Microbiol.">
        <title>The Global Catalogue of Microorganisms (GCM) 10K type strain sequencing project: providing services to taxonomists for standard genome sequencing and annotation.</title>
        <authorList>
            <consortium name="The Broad Institute Genomics Platform"/>
            <consortium name="The Broad Institute Genome Sequencing Center for Infectious Disease"/>
            <person name="Wu L."/>
            <person name="Ma J."/>
        </authorList>
    </citation>
    <scope>NUCLEOTIDE SEQUENCE [LARGE SCALE GENOMIC DNA]</scope>
    <source>
        <strain evidence="2">CCM 320</strain>
    </source>
</reference>
<protein>
    <submittedName>
        <fullName evidence="1">Uncharacterized protein</fullName>
    </submittedName>
</protein>